<dbReference type="GO" id="GO:0003735">
    <property type="term" value="F:structural constituent of ribosome"/>
    <property type="evidence" value="ECO:0007669"/>
    <property type="project" value="InterPro"/>
</dbReference>
<proteinExistence type="inferred from homology"/>
<reference evidence="6 7" key="1">
    <citation type="journal article" date="2011" name="J. Bacteriol.">
        <title>Complete genome sequence of Mycoplasma haemofelis, a hemotropic mycoplasma.</title>
        <authorList>
            <person name="Barker E.N."/>
            <person name="Helps C.R."/>
            <person name="Peters I.R."/>
            <person name="Darby A.C."/>
            <person name="Radford A.D."/>
            <person name="Tasker S."/>
        </authorList>
    </citation>
    <scope>NUCLEOTIDE SEQUENCE [LARGE SCALE GENOMIC DNA]</scope>
    <source>
        <strain evidence="6 7">Langford 1</strain>
    </source>
</reference>
<dbReference type="CDD" id="cd00427">
    <property type="entry name" value="Ribosomal_L29_HIP"/>
    <property type="match status" value="1"/>
</dbReference>
<protein>
    <recommendedName>
        <fullName evidence="4 5">Large ribosomal subunit protein uL29</fullName>
    </recommendedName>
</protein>
<accession>E8ZJZ1</accession>
<keyword evidence="7" id="KW-1185">Reference proteome</keyword>
<dbReference type="InterPro" id="IPR036049">
    <property type="entry name" value="Ribosomal_uL29_sf"/>
</dbReference>
<dbReference type="InterPro" id="IPR001854">
    <property type="entry name" value="Ribosomal_uL29"/>
</dbReference>
<dbReference type="EMBL" id="FR773153">
    <property type="protein sequence ID" value="CBY93462.1"/>
    <property type="molecule type" value="Genomic_DNA"/>
</dbReference>
<evidence type="ECO:0000256" key="1">
    <source>
        <dbReference type="ARBA" id="ARBA00009254"/>
    </source>
</evidence>
<dbReference type="Pfam" id="PF00831">
    <property type="entry name" value="Ribosomal_L29"/>
    <property type="match status" value="1"/>
</dbReference>
<keyword evidence="3 5" id="KW-0687">Ribonucleoprotein</keyword>
<dbReference type="HAMAP" id="MF_00374">
    <property type="entry name" value="Ribosomal_uL29"/>
    <property type="match status" value="1"/>
</dbReference>
<dbReference type="SUPFAM" id="SSF46561">
    <property type="entry name" value="Ribosomal protein L29 (L29p)"/>
    <property type="match status" value="1"/>
</dbReference>
<dbReference type="GO" id="GO:0006412">
    <property type="term" value="P:translation"/>
    <property type="evidence" value="ECO:0007669"/>
    <property type="project" value="UniProtKB-UniRule"/>
</dbReference>
<dbReference type="Gene3D" id="1.10.287.310">
    <property type="match status" value="1"/>
</dbReference>
<gene>
    <name evidence="5 6" type="primary">rpmC</name>
    <name evidence="6" type="ORF">HF1_14540</name>
</gene>
<evidence type="ECO:0000256" key="3">
    <source>
        <dbReference type="ARBA" id="ARBA00023274"/>
    </source>
</evidence>
<name>E8ZJZ1_MYCHL</name>
<dbReference type="HOGENOM" id="CLU_158491_2_0_14"/>
<organism evidence="6 7">
    <name type="scientific">Mycoplasma haemofelis (strain Langford 1)</name>
    <name type="common">Haemobartonella felis</name>
    <dbReference type="NCBI Taxonomy" id="941640"/>
    <lineage>
        <taxon>Bacteria</taxon>
        <taxon>Bacillati</taxon>
        <taxon>Mycoplasmatota</taxon>
        <taxon>Mollicutes</taxon>
        <taxon>Mycoplasmataceae</taxon>
        <taxon>Mycoplasma</taxon>
    </lineage>
</organism>
<dbReference type="PANTHER" id="PTHR10916:SF0">
    <property type="entry name" value="LARGE RIBOSOMAL SUBUNIT PROTEIN UL29C"/>
    <property type="match status" value="1"/>
</dbReference>
<sequence>MIKDLRGYDTQEIKNMVIKLKAKLLENRFKLVQGELTNTAIFKETRRTIAQLLTILRERNEKLTAEDWQHYKEISDKKE</sequence>
<evidence type="ECO:0000256" key="5">
    <source>
        <dbReference type="HAMAP-Rule" id="MF_00374"/>
    </source>
</evidence>
<dbReference type="AlphaFoldDB" id="E8ZJZ1"/>
<comment type="similarity">
    <text evidence="1 5">Belongs to the universal ribosomal protein uL29 family.</text>
</comment>
<keyword evidence="2 5" id="KW-0689">Ribosomal protein</keyword>
<evidence type="ECO:0000256" key="4">
    <source>
        <dbReference type="ARBA" id="ARBA00035204"/>
    </source>
</evidence>
<dbReference type="PANTHER" id="PTHR10916">
    <property type="entry name" value="60S RIBOSOMAL PROTEIN L35/50S RIBOSOMAL PROTEIN L29"/>
    <property type="match status" value="1"/>
</dbReference>
<dbReference type="InterPro" id="IPR018254">
    <property type="entry name" value="Ribosomal_uL29_CS"/>
</dbReference>
<evidence type="ECO:0000313" key="6">
    <source>
        <dbReference type="EMBL" id="CBY93462.1"/>
    </source>
</evidence>
<evidence type="ECO:0000256" key="2">
    <source>
        <dbReference type="ARBA" id="ARBA00022980"/>
    </source>
</evidence>
<evidence type="ECO:0000313" key="7">
    <source>
        <dbReference type="Proteomes" id="UP000008637"/>
    </source>
</evidence>
<dbReference type="Proteomes" id="UP000008637">
    <property type="component" value="Chromosome"/>
</dbReference>
<dbReference type="PROSITE" id="PS00579">
    <property type="entry name" value="RIBOSOMAL_L29"/>
    <property type="match status" value="1"/>
</dbReference>
<dbReference type="GO" id="GO:0022625">
    <property type="term" value="C:cytosolic large ribosomal subunit"/>
    <property type="evidence" value="ECO:0007669"/>
    <property type="project" value="TreeGrafter"/>
</dbReference>
<dbReference type="NCBIfam" id="TIGR00012">
    <property type="entry name" value="L29"/>
    <property type="match status" value="1"/>
</dbReference>
<dbReference type="OrthoDB" id="9815192at2"/>
<dbReference type="InterPro" id="IPR050063">
    <property type="entry name" value="Ribosomal_protein_uL29"/>
</dbReference>
<dbReference type="KEGG" id="mha:HF1_14540"/>